<comment type="caution">
    <text evidence="7">The sequence shown here is derived from an EMBL/GenBank/DDBJ whole genome shotgun (WGS) entry which is preliminary data.</text>
</comment>
<comment type="similarity">
    <text evidence="1">Belongs to the LysR transcriptional regulatory family.</text>
</comment>
<organism evidence="7 8">
    <name type="scientific">Azospirillum brasilense</name>
    <dbReference type="NCBI Taxonomy" id="192"/>
    <lineage>
        <taxon>Bacteria</taxon>
        <taxon>Pseudomonadati</taxon>
        <taxon>Pseudomonadota</taxon>
        <taxon>Alphaproteobacteria</taxon>
        <taxon>Rhodospirillales</taxon>
        <taxon>Azospirillaceae</taxon>
        <taxon>Azospirillum</taxon>
    </lineage>
</organism>
<gene>
    <name evidence="7" type="ORF">DS837_17645</name>
</gene>
<dbReference type="InterPro" id="IPR036390">
    <property type="entry name" value="WH_DNA-bd_sf"/>
</dbReference>
<evidence type="ECO:0000313" key="8">
    <source>
        <dbReference type="Proteomes" id="UP000476837"/>
    </source>
</evidence>
<dbReference type="SUPFAM" id="SSF46785">
    <property type="entry name" value="Winged helix' DNA-binding domain"/>
    <property type="match status" value="1"/>
</dbReference>
<dbReference type="InterPro" id="IPR000847">
    <property type="entry name" value="LysR_HTH_N"/>
</dbReference>
<evidence type="ECO:0000256" key="1">
    <source>
        <dbReference type="ARBA" id="ARBA00009437"/>
    </source>
</evidence>
<dbReference type="PROSITE" id="PS50931">
    <property type="entry name" value="HTH_LYSR"/>
    <property type="match status" value="1"/>
</dbReference>
<proteinExistence type="inferred from homology"/>
<evidence type="ECO:0000256" key="3">
    <source>
        <dbReference type="ARBA" id="ARBA00023125"/>
    </source>
</evidence>
<feature type="region of interest" description="Disordered" evidence="5">
    <location>
        <begin position="54"/>
        <end position="130"/>
    </location>
</feature>
<evidence type="ECO:0000313" key="7">
    <source>
        <dbReference type="EMBL" id="KAA0684437.1"/>
    </source>
</evidence>
<protein>
    <submittedName>
        <fullName evidence="7">LysR family transcriptional regulator</fullName>
    </submittedName>
</protein>
<evidence type="ECO:0000259" key="6">
    <source>
        <dbReference type="PROSITE" id="PS50931"/>
    </source>
</evidence>
<dbReference type="GO" id="GO:0032993">
    <property type="term" value="C:protein-DNA complex"/>
    <property type="evidence" value="ECO:0007669"/>
    <property type="project" value="TreeGrafter"/>
</dbReference>
<feature type="compositionally biased region" description="Low complexity" evidence="5">
    <location>
        <begin position="103"/>
        <end position="115"/>
    </location>
</feature>
<keyword evidence="4" id="KW-0804">Transcription</keyword>
<feature type="domain" description="HTH lysR-type" evidence="6">
    <location>
        <begin position="1"/>
        <end position="55"/>
    </location>
</feature>
<dbReference type="Gene3D" id="1.10.10.10">
    <property type="entry name" value="Winged helix-like DNA-binding domain superfamily/Winged helix DNA-binding domain"/>
    <property type="match status" value="1"/>
</dbReference>
<feature type="compositionally biased region" description="Basic and acidic residues" evidence="5">
    <location>
        <begin position="83"/>
        <end position="93"/>
    </location>
</feature>
<sequence>MRSRQLESFILVCELGSISKAALALNIAQPALGVPIKALEREFGVPLLVRTVTGTHPGRPPLPGRGEADGAAFGGFETVAARGGREGSEDTGRGADPQPVGVAGRPADGTAARRPAGGGTEAVRGVEPTH</sequence>
<dbReference type="InterPro" id="IPR036388">
    <property type="entry name" value="WH-like_DNA-bd_sf"/>
</dbReference>
<evidence type="ECO:0000256" key="5">
    <source>
        <dbReference type="SAM" id="MobiDB-lite"/>
    </source>
</evidence>
<dbReference type="GO" id="GO:0003677">
    <property type="term" value="F:DNA binding"/>
    <property type="evidence" value="ECO:0007669"/>
    <property type="project" value="UniProtKB-KW"/>
</dbReference>
<dbReference type="PRINTS" id="PR00039">
    <property type="entry name" value="HTHLYSR"/>
</dbReference>
<accession>A0A6L3AYU3</accession>
<dbReference type="RefSeq" id="WP_149165976.1">
    <property type="nucleotide sequence ID" value="NZ_QOKV01000011.1"/>
</dbReference>
<dbReference type="AlphaFoldDB" id="A0A6L3AYU3"/>
<evidence type="ECO:0000256" key="2">
    <source>
        <dbReference type="ARBA" id="ARBA00023015"/>
    </source>
</evidence>
<dbReference type="PANTHER" id="PTHR30346">
    <property type="entry name" value="TRANSCRIPTIONAL DUAL REGULATOR HCAR-RELATED"/>
    <property type="match status" value="1"/>
</dbReference>
<name>A0A6L3AYU3_AZOBR</name>
<keyword evidence="2" id="KW-0805">Transcription regulation</keyword>
<dbReference type="PANTHER" id="PTHR30346:SF0">
    <property type="entry name" value="HCA OPERON TRANSCRIPTIONAL ACTIVATOR HCAR"/>
    <property type="match status" value="1"/>
</dbReference>
<dbReference type="EMBL" id="QOKV01000011">
    <property type="protein sequence ID" value="KAA0684437.1"/>
    <property type="molecule type" value="Genomic_DNA"/>
</dbReference>
<keyword evidence="3" id="KW-0238">DNA-binding</keyword>
<dbReference type="Proteomes" id="UP000476837">
    <property type="component" value="Unassembled WGS sequence"/>
</dbReference>
<dbReference type="Pfam" id="PF00126">
    <property type="entry name" value="HTH_1"/>
    <property type="match status" value="1"/>
</dbReference>
<dbReference type="GO" id="GO:0003700">
    <property type="term" value="F:DNA-binding transcription factor activity"/>
    <property type="evidence" value="ECO:0007669"/>
    <property type="project" value="InterPro"/>
</dbReference>
<reference evidence="7 8" key="1">
    <citation type="submission" date="2018-07" db="EMBL/GenBank/DDBJ databases">
        <title>Genome sequence of Roseomonas fauriae ATCC 49958.</title>
        <authorList>
            <person name="Sant'Anna F.H."/>
            <person name="Baldani J.I."/>
            <person name="Zilli J.E."/>
            <person name="Reis V.M."/>
            <person name="Hartmann A."/>
            <person name="Cruz L."/>
            <person name="de Souza E.M."/>
            <person name="de Oliveira Pedrosa F."/>
            <person name="Passaglia L.M.P."/>
        </authorList>
    </citation>
    <scope>NUCLEOTIDE SEQUENCE [LARGE SCALE GENOMIC DNA]</scope>
    <source>
        <strain evidence="7 8">ATCC 49958</strain>
    </source>
</reference>
<evidence type="ECO:0000256" key="4">
    <source>
        <dbReference type="ARBA" id="ARBA00023163"/>
    </source>
</evidence>